<dbReference type="PANTHER" id="PTHR43180:SF66">
    <property type="entry name" value="SHORT-CHAIN DEHYDROGENASE_REDUCTASE FAMILY PROTEIN"/>
    <property type="match status" value="1"/>
</dbReference>
<evidence type="ECO:0000256" key="3">
    <source>
        <dbReference type="SAM" id="MobiDB-lite"/>
    </source>
</evidence>
<dbReference type="CDD" id="cd05233">
    <property type="entry name" value="SDR_c"/>
    <property type="match status" value="1"/>
</dbReference>
<dbReference type="SUPFAM" id="SSF51735">
    <property type="entry name" value="NAD(P)-binding Rossmann-fold domains"/>
    <property type="match status" value="1"/>
</dbReference>
<feature type="region of interest" description="Disordered" evidence="3">
    <location>
        <begin position="1"/>
        <end position="24"/>
    </location>
</feature>
<comment type="similarity">
    <text evidence="1">Belongs to the short-chain dehydrogenases/reductases (SDR) family.</text>
</comment>
<sequence>MPDFANPPKASKYDNTRQKTSGSDEFLKSTLTRISRIQSHLDSAPRGARMKGKVCIITGTGSMKGIGRATALLYAHEGAAHLYLSDLDPTNLPNLEATVKEKYPDVKVTTEAFDAASDSHVAAICKRAFQEEGRLDVFFANAGWASRDVLANTTAETFMQSMRINTLSCFLAVKYASEMMMKTNPSRGKDLSGGSIILTASVAGLRSGAGTIDYSASKAAVNSLAKTSAYQLARTNIRVNSICPGLIETGMTTDTFEYAKARGNQGKVGQLNPLGRWAVAEEIAQAALFLGSDDSSYVNGQNIAVDGGLSSSHPVVPGRWA</sequence>
<comment type="caution">
    <text evidence="4">The sequence shown here is derived from an EMBL/GenBank/DDBJ whole genome shotgun (WGS) entry which is preliminary data.</text>
</comment>
<dbReference type="PANTHER" id="PTHR43180">
    <property type="entry name" value="3-OXOACYL-(ACYL-CARRIER-PROTEIN) REDUCTASE (AFU_ORTHOLOGUE AFUA_6G11210)"/>
    <property type="match status" value="1"/>
</dbReference>
<reference evidence="4 5" key="1">
    <citation type="submission" date="2024-01" db="EMBL/GenBank/DDBJ databases">
        <title>A draft genome for the cacao thread blight pathogen Marasmiellus scandens.</title>
        <authorList>
            <person name="Baruah I.K."/>
            <person name="Leung J."/>
            <person name="Bukari Y."/>
            <person name="Amoako-Attah I."/>
            <person name="Meinhardt L.W."/>
            <person name="Bailey B.A."/>
            <person name="Cohen S.P."/>
        </authorList>
    </citation>
    <scope>NUCLEOTIDE SEQUENCE [LARGE SCALE GENOMIC DNA]</scope>
    <source>
        <strain evidence="4 5">GH-19</strain>
    </source>
</reference>
<evidence type="ECO:0000313" key="4">
    <source>
        <dbReference type="EMBL" id="KAK7472762.1"/>
    </source>
</evidence>
<proteinExistence type="inferred from homology"/>
<dbReference type="PRINTS" id="PR00080">
    <property type="entry name" value="SDRFAMILY"/>
</dbReference>
<gene>
    <name evidence="4" type="ORF">VKT23_000872</name>
</gene>
<evidence type="ECO:0008006" key="6">
    <source>
        <dbReference type="Google" id="ProtNLM"/>
    </source>
</evidence>
<dbReference type="EMBL" id="JBANRG010000001">
    <property type="protein sequence ID" value="KAK7472762.1"/>
    <property type="molecule type" value="Genomic_DNA"/>
</dbReference>
<dbReference type="PRINTS" id="PR00081">
    <property type="entry name" value="GDHRDH"/>
</dbReference>
<keyword evidence="5" id="KW-1185">Reference proteome</keyword>
<organism evidence="4 5">
    <name type="scientific">Marasmiellus scandens</name>
    <dbReference type="NCBI Taxonomy" id="2682957"/>
    <lineage>
        <taxon>Eukaryota</taxon>
        <taxon>Fungi</taxon>
        <taxon>Dikarya</taxon>
        <taxon>Basidiomycota</taxon>
        <taxon>Agaricomycotina</taxon>
        <taxon>Agaricomycetes</taxon>
        <taxon>Agaricomycetidae</taxon>
        <taxon>Agaricales</taxon>
        <taxon>Marasmiineae</taxon>
        <taxon>Omphalotaceae</taxon>
        <taxon>Marasmiellus</taxon>
    </lineage>
</organism>
<dbReference type="Proteomes" id="UP001498398">
    <property type="component" value="Unassembled WGS sequence"/>
</dbReference>
<name>A0ABR1K6H8_9AGAR</name>
<keyword evidence="2" id="KW-0560">Oxidoreductase</keyword>
<dbReference type="InterPro" id="IPR002347">
    <property type="entry name" value="SDR_fam"/>
</dbReference>
<dbReference type="Gene3D" id="3.40.50.720">
    <property type="entry name" value="NAD(P)-binding Rossmann-like Domain"/>
    <property type="match status" value="1"/>
</dbReference>
<evidence type="ECO:0000256" key="2">
    <source>
        <dbReference type="ARBA" id="ARBA00023002"/>
    </source>
</evidence>
<evidence type="ECO:0000313" key="5">
    <source>
        <dbReference type="Proteomes" id="UP001498398"/>
    </source>
</evidence>
<accession>A0ABR1K6H8</accession>
<dbReference type="Pfam" id="PF13561">
    <property type="entry name" value="adh_short_C2"/>
    <property type="match status" value="1"/>
</dbReference>
<dbReference type="InterPro" id="IPR036291">
    <property type="entry name" value="NAD(P)-bd_dom_sf"/>
</dbReference>
<evidence type="ECO:0000256" key="1">
    <source>
        <dbReference type="ARBA" id="ARBA00006484"/>
    </source>
</evidence>
<protein>
    <recommendedName>
        <fullName evidence="6">NAD(P)-binding protein</fullName>
    </recommendedName>
</protein>